<proteinExistence type="predicted"/>
<protein>
    <recommendedName>
        <fullName evidence="4">Major facilitator superfamily (MFS) profile domain-containing protein</fullName>
    </recommendedName>
</protein>
<dbReference type="EMBL" id="JAAZSR010000285">
    <property type="protein sequence ID" value="NKX51688.1"/>
    <property type="molecule type" value="Genomic_DNA"/>
</dbReference>
<sequence>MAIDVAVLAGGASTAIFAGSVMPMIVKAVRTRDLASYSLGNLLLANTGNLIHSVYVFSLPAGPLWVLHGFYLVTTAFMLAMYLRHVGLRSRPHLPRPA</sequence>
<keyword evidence="3" id="KW-1185">Reference proteome</keyword>
<feature type="transmembrane region" description="Helical" evidence="1">
    <location>
        <begin position="38"/>
        <end position="58"/>
    </location>
</feature>
<feature type="transmembrane region" description="Helical" evidence="1">
    <location>
        <begin position="6"/>
        <end position="26"/>
    </location>
</feature>
<evidence type="ECO:0000256" key="1">
    <source>
        <dbReference type="SAM" id="Phobius"/>
    </source>
</evidence>
<name>A0ABX1JQT7_9MICC</name>
<organism evidence="2 3">
    <name type="scientific">Arthrobacter deserti</name>
    <dbReference type="NCBI Taxonomy" id="1742687"/>
    <lineage>
        <taxon>Bacteria</taxon>
        <taxon>Bacillati</taxon>
        <taxon>Actinomycetota</taxon>
        <taxon>Actinomycetes</taxon>
        <taxon>Micrococcales</taxon>
        <taxon>Micrococcaceae</taxon>
        <taxon>Arthrobacter</taxon>
    </lineage>
</organism>
<keyword evidence="1" id="KW-0472">Membrane</keyword>
<dbReference type="Proteomes" id="UP000523795">
    <property type="component" value="Unassembled WGS sequence"/>
</dbReference>
<reference evidence="2 3" key="1">
    <citation type="submission" date="2020-04" db="EMBL/GenBank/DDBJ databases">
        <authorList>
            <person name="Liu S."/>
        </authorList>
    </citation>
    <scope>NUCLEOTIDE SEQUENCE [LARGE SCALE GENOMIC DNA]</scope>
    <source>
        <strain evidence="2 3">CGMCC 1.15091</strain>
    </source>
</reference>
<keyword evidence="1" id="KW-1133">Transmembrane helix</keyword>
<keyword evidence="1" id="KW-0812">Transmembrane</keyword>
<feature type="non-terminal residue" evidence="2">
    <location>
        <position position="98"/>
    </location>
</feature>
<gene>
    <name evidence="2" type="ORF">HER39_14175</name>
</gene>
<accession>A0ABX1JQT7</accession>
<evidence type="ECO:0000313" key="3">
    <source>
        <dbReference type="Proteomes" id="UP000523795"/>
    </source>
</evidence>
<evidence type="ECO:0008006" key="4">
    <source>
        <dbReference type="Google" id="ProtNLM"/>
    </source>
</evidence>
<evidence type="ECO:0000313" key="2">
    <source>
        <dbReference type="EMBL" id="NKX51688.1"/>
    </source>
</evidence>
<comment type="caution">
    <text evidence="2">The sequence shown here is derived from an EMBL/GenBank/DDBJ whole genome shotgun (WGS) entry which is preliminary data.</text>
</comment>
<dbReference type="Gene3D" id="1.20.1280.290">
    <property type="match status" value="1"/>
</dbReference>
<feature type="transmembrane region" description="Helical" evidence="1">
    <location>
        <begin position="64"/>
        <end position="83"/>
    </location>
</feature>